<name>A0A9W6LWP3_9MICO</name>
<evidence type="ECO:0000313" key="3">
    <source>
        <dbReference type="Proteomes" id="UP001142462"/>
    </source>
</evidence>
<dbReference type="EMBL" id="BSEJ01000010">
    <property type="protein sequence ID" value="GLJ62004.1"/>
    <property type="molecule type" value="Genomic_DNA"/>
</dbReference>
<evidence type="ECO:0000256" key="1">
    <source>
        <dbReference type="SAM" id="MobiDB-lite"/>
    </source>
</evidence>
<evidence type="ECO:0000313" key="2">
    <source>
        <dbReference type="EMBL" id="GLJ62004.1"/>
    </source>
</evidence>
<dbReference type="Proteomes" id="UP001142462">
    <property type="component" value="Unassembled WGS sequence"/>
</dbReference>
<reference evidence="2" key="2">
    <citation type="submission" date="2023-01" db="EMBL/GenBank/DDBJ databases">
        <authorList>
            <person name="Sun Q."/>
            <person name="Evtushenko L."/>
        </authorList>
    </citation>
    <scope>NUCLEOTIDE SEQUENCE</scope>
    <source>
        <strain evidence="2">VKM Ac-1020</strain>
    </source>
</reference>
<dbReference type="AlphaFoldDB" id="A0A9W6LWP3"/>
<organism evidence="2 3">
    <name type="scientific">Microbacterium barkeri</name>
    <dbReference type="NCBI Taxonomy" id="33917"/>
    <lineage>
        <taxon>Bacteria</taxon>
        <taxon>Bacillati</taxon>
        <taxon>Actinomycetota</taxon>
        <taxon>Actinomycetes</taxon>
        <taxon>Micrococcales</taxon>
        <taxon>Microbacteriaceae</taxon>
        <taxon>Microbacterium</taxon>
    </lineage>
</organism>
<reference evidence="2" key="1">
    <citation type="journal article" date="2014" name="Int. J. Syst. Evol. Microbiol.">
        <title>Complete genome sequence of Corynebacterium casei LMG S-19264T (=DSM 44701T), isolated from a smear-ripened cheese.</title>
        <authorList>
            <consortium name="US DOE Joint Genome Institute (JGI-PGF)"/>
            <person name="Walter F."/>
            <person name="Albersmeier A."/>
            <person name="Kalinowski J."/>
            <person name="Ruckert C."/>
        </authorList>
    </citation>
    <scope>NUCLEOTIDE SEQUENCE</scope>
    <source>
        <strain evidence="2">VKM Ac-1020</strain>
    </source>
</reference>
<feature type="region of interest" description="Disordered" evidence="1">
    <location>
        <begin position="24"/>
        <end position="58"/>
    </location>
</feature>
<sequence length="58" mass="6037">MDAAPVSADDLVLVQLETATREELAPEEAKALEAPAEGVLSGRSESGVHDDLPSFVTT</sequence>
<comment type="caution">
    <text evidence="2">The sequence shown here is derived from an EMBL/GenBank/DDBJ whole genome shotgun (WGS) entry which is preliminary data.</text>
</comment>
<protein>
    <submittedName>
        <fullName evidence="2">Uncharacterized protein</fullName>
    </submittedName>
</protein>
<proteinExistence type="predicted"/>
<gene>
    <name evidence="2" type="ORF">GCM10017576_21340</name>
</gene>
<keyword evidence="3" id="KW-1185">Reference proteome</keyword>
<accession>A0A9W6LWP3</accession>